<dbReference type="InterPro" id="IPR027532">
    <property type="entry name" value="Mdm12"/>
</dbReference>
<dbReference type="GO" id="GO:1990456">
    <property type="term" value="P:mitochondrion-endoplasmic reticulum membrane tethering"/>
    <property type="evidence" value="ECO:0007669"/>
    <property type="project" value="TreeGrafter"/>
</dbReference>
<dbReference type="CDD" id="cd21672">
    <property type="entry name" value="SMP_Mdm12"/>
    <property type="match status" value="1"/>
</dbReference>
<dbReference type="AlphaFoldDB" id="A0A9P4QUI1"/>
<name>A0A9P4QUI1_9PLEO</name>
<keyword evidence="7" id="KW-0496">Mitochondrion</keyword>
<dbReference type="HAMAP" id="MF_03104">
    <property type="entry name" value="Mdm12"/>
    <property type="match status" value="1"/>
</dbReference>
<feature type="compositionally biased region" description="Polar residues" evidence="9">
    <location>
        <begin position="221"/>
        <end position="238"/>
    </location>
</feature>
<dbReference type="PANTHER" id="PTHR28204">
    <property type="entry name" value="MITOCHONDRIAL DISTRIBUTION AND MORPHOLOGY PROTEIN 12"/>
    <property type="match status" value="1"/>
</dbReference>
<feature type="region of interest" description="Disordered" evidence="9">
    <location>
        <begin position="221"/>
        <end position="271"/>
    </location>
</feature>
<evidence type="ECO:0000256" key="8">
    <source>
        <dbReference type="ARBA" id="ARBA00023136"/>
    </source>
</evidence>
<reference evidence="11" key="1">
    <citation type="journal article" date="2020" name="Stud. Mycol.">
        <title>101 Dothideomycetes genomes: a test case for predicting lifestyles and emergence of pathogens.</title>
        <authorList>
            <person name="Haridas S."/>
            <person name="Albert R."/>
            <person name="Binder M."/>
            <person name="Bloem J."/>
            <person name="Labutti K."/>
            <person name="Salamov A."/>
            <person name="Andreopoulos B."/>
            <person name="Baker S."/>
            <person name="Barry K."/>
            <person name="Bills G."/>
            <person name="Bluhm B."/>
            <person name="Cannon C."/>
            <person name="Castanera R."/>
            <person name="Culley D."/>
            <person name="Daum C."/>
            <person name="Ezra D."/>
            <person name="Gonzalez J."/>
            <person name="Henrissat B."/>
            <person name="Kuo A."/>
            <person name="Liang C."/>
            <person name="Lipzen A."/>
            <person name="Lutzoni F."/>
            <person name="Magnuson J."/>
            <person name="Mondo S."/>
            <person name="Nolan M."/>
            <person name="Ohm R."/>
            <person name="Pangilinan J."/>
            <person name="Park H.-J."/>
            <person name="Ramirez L."/>
            <person name="Alfaro M."/>
            <person name="Sun H."/>
            <person name="Tritt A."/>
            <person name="Yoshinaga Y."/>
            <person name="Zwiers L.-H."/>
            <person name="Turgeon B."/>
            <person name="Goodwin S."/>
            <person name="Spatafora J."/>
            <person name="Crous P."/>
            <person name="Grigoriev I."/>
        </authorList>
    </citation>
    <scope>NUCLEOTIDE SEQUENCE</scope>
    <source>
        <strain evidence="11">CBS 125425</strain>
    </source>
</reference>
<evidence type="ECO:0000256" key="4">
    <source>
        <dbReference type="ARBA" id="ARBA00022824"/>
    </source>
</evidence>
<evidence type="ECO:0000256" key="1">
    <source>
        <dbReference type="ARBA" id="ARBA00004370"/>
    </source>
</evidence>
<dbReference type="Pfam" id="PF26544">
    <property type="entry name" value="Mdm12"/>
    <property type="match status" value="2"/>
</dbReference>
<keyword evidence="6" id="KW-0446">Lipid-binding</keyword>
<dbReference type="PANTHER" id="PTHR28204:SF1">
    <property type="entry name" value="MITOCHONDRIAL DISTRIBUTION AND MORPHOLOGY PROTEIN 12"/>
    <property type="match status" value="1"/>
</dbReference>
<comment type="subcellular location">
    <subcellularLocation>
        <location evidence="1">Membrane</location>
    </subcellularLocation>
</comment>
<feature type="compositionally biased region" description="Acidic residues" evidence="9">
    <location>
        <begin position="69"/>
        <end position="78"/>
    </location>
</feature>
<protein>
    <recommendedName>
        <fullName evidence="10">SMP-LTD domain-containing protein</fullName>
    </recommendedName>
</protein>
<dbReference type="GO" id="GO:0032865">
    <property type="term" value="C:ERMES complex"/>
    <property type="evidence" value="ECO:0007669"/>
    <property type="project" value="InterPro"/>
</dbReference>
<gene>
    <name evidence="11" type="ORF">EJ04DRAFT_514517</name>
</gene>
<evidence type="ECO:0000256" key="5">
    <source>
        <dbReference type="ARBA" id="ARBA00023055"/>
    </source>
</evidence>
<evidence type="ECO:0000259" key="10">
    <source>
        <dbReference type="PROSITE" id="PS51847"/>
    </source>
</evidence>
<proteinExistence type="inferred from homology"/>
<keyword evidence="4" id="KW-0256">Endoplasmic reticulum</keyword>
<keyword evidence="8" id="KW-0472">Membrane</keyword>
<evidence type="ECO:0000256" key="3">
    <source>
        <dbReference type="ARBA" id="ARBA00022787"/>
    </source>
</evidence>
<evidence type="ECO:0000313" key="12">
    <source>
        <dbReference type="Proteomes" id="UP000799444"/>
    </source>
</evidence>
<dbReference type="GO" id="GO:0008289">
    <property type="term" value="F:lipid binding"/>
    <property type="evidence" value="ECO:0007669"/>
    <property type="project" value="UniProtKB-KW"/>
</dbReference>
<feature type="non-terminal residue" evidence="11">
    <location>
        <position position="426"/>
    </location>
</feature>
<comment type="caution">
    <text evidence="11">The sequence shown here is derived from an EMBL/GenBank/DDBJ whole genome shotgun (WGS) entry which is preliminary data.</text>
</comment>
<dbReference type="PROSITE" id="PS51847">
    <property type="entry name" value="SMP"/>
    <property type="match status" value="1"/>
</dbReference>
<keyword evidence="12" id="KW-1185">Reference proteome</keyword>
<feature type="compositionally biased region" description="Low complexity" evidence="9">
    <location>
        <begin position="252"/>
        <end position="264"/>
    </location>
</feature>
<keyword evidence="3" id="KW-1000">Mitochondrion outer membrane</keyword>
<dbReference type="Proteomes" id="UP000799444">
    <property type="component" value="Unassembled WGS sequence"/>
</dbReference>
<feature type="compositionally biased region" description="Basic and acidic residues" evidence="9">
    <location>
        <begin position="89"/>
        <end position="125"/>
    </location>
</feature>
<evidence type="ECO:0000256" key="7">
    <source>
        <dbReference type="ARBA" id="ARBA00023128"/>
    </source>
</evidence>
<evidence type="ECO:0000313" key="11">
    <source>
        <dbReference type="EMBL" id="KAF2731573.1"/>
    </source>
</evidence>
<dbReference type="OrthoDB" id="3356905at2759"/>
<dbReference type="GO" id="GO:0015914">
    <property type="term" value="P:phospholipid transport"/>
    <property type="evidence" value="ECO:0007669"/>
    <property type="project" value="TreeGrafter"/>
</dbReference>
<feature type="region of interest" description="Disordered" evidence="9">
    <location>
        <begin position="68"/>
        <end position="149"/>
    </location>
</feature>
<sequence length="426" mass="46758">MSIDINWDTLTGGDDGIARAEKIRAFIHDRFQQVTLPRFIRSIKVHSFDFGNTAPEIEIKDICDPLPDFYEEDEDYPDEHEGTGQGLDGQHDVDTAPLRLAKDRRPRHEDRTASTRDQLLSERSRGPPYANTRAPGLRTTLTPADPLGSPFLPRASTPGIPGGTSNINYFHLPLGAGLSGATTPLAAVAGAQLQGWPDYPHGRPSTPTEMRLRNAASFSSLTLTPQSNPDPSTRPSSQHQHDVSRRNSIADSTGPSRTPSTSPPRMRESSPEDLQIVAHVQYSGDVKMSLTAEILLDYPMPSFVGIPLKLNITGLTFDGVAILAYIKKRAHFCFLAPDDADALLGSEQPSLDPAHSESQHTRGQPTAHRASSGGLLEHIKVESEIGDKGNGKQVLKNVGKVESFILEQVRRIFEDEFVYPSFWTFL</sequence>
<dbReference type="GO" id="GO:0007005">
    <property type="term" value="P:mitochondrion organization"/>
    <property type="evidence" value="ECO:0007669"/>
    <property type="project" value="InterPro"/>
</dbReference>
<evidence type="ECO:0000256" key="9">
    <source>
        <dbReference type="SAM" id="MobiDB-lite"/>
    </source>
</evidence>
<keyword evidence="2" id="KW-0813">Transport</keyword>
<evidence type="ECO:0000256" key="6">
    <source>
        <dbReference type="ARBA" id="ARBA00023121"/>
    </source>
</evidence>
<keyword evidence="5" id="KW-0445">Lipid transport</keyword>
<dbReference type="InterPro" id="IPR031468">
    <property type="entry name" value="SMP_LBD"/>
</dbReference>
<feature type="domain" description="SMP-LTD" evidence="10">
    <location>
        <begin position="1"/>
        <end position="426"/>
    </location>
</feature>
<feature type="region of interest" description="Disordered" evidence="9">
    <location>
        <begin position="345"/>
        <end position="371"/>
    </location>
</feature>
<dbReference type="EMBL" id="ML996193">
    <property type="protein sequence ID" value="KAF2731573.1"/>
    <property type="molecule type" value="Genomic_DNA"/>
</dbReference>
<accession>A0A9P4QUI1</accession>
<organism evidence="11 12">
    <name type="scientific">Polyplosphaeria fusca</name>
    <dbReference type="NCBI Taxonomy" id="682080"/>
    <lineage>
        <taxon>Eukaryota</taxon>
        <taxon>Fungi</taxon>
        <taxon>Dikarya</taxon>
        <taxon>Ascomycota</taxon>
        <taxon>Pezizomycotina</taxon>
        <taxon>Dothideomycetes</taxon>
        <taxon>Pleosporomycetidae</taxon>
        <taxon>Pleosporales</taxon>
        <taxon>Tetraplosphaeriaceae</taxon>
        <taxon>Polyplosphaeria</taxon>
    </lineage>
</organism>
<evidence type="ECO:0000256" key="2">
    <source>
        <dbReference type="ARBA" id="ARBA00022448"/>
    </source>
</evidence>